<name>A0ABZ2PIG6_9NOCA</name>
<dbReference type="PANTHER" id="PTHR13061">
    <property type="entry name" value="DYNACTIN SUBUNIT P25"/>
    <property type="match status" value="1"/>
</dbReference>
<dbReference type="Gene3D" id="2.160.10.10">
    <property type="entry name" value="Hexapeptide repeat proteins"/>
    <property type="match status" value="1"/>
</dbReference>
<organism evidence="1 2">
    <name type="scientific">Rhodococcus sovatensis</name>
    <dbReference type="NCBI Taxonomy" id="1805840"/>
    <lineage>
        <taxon>Bacteria</taxon>
        <taxon>Bacillati</taxon>
        <taxon>Actinomycetota</taxon>
        <taxon>Actinomycetes</taxon>
        <taxon>Mycobacteriales</taxon>
        <taxon>Nocardiaceae</taxon>
        <taxon>Rhodococcus</taxon>
    </lineage>
</organism>
<reference evidence="1 2" key="1">
    <citation type="submission" date="2024-03" db="EMBL/GenBank/DDBJ databases">
        <title>Natural products discovery in diverse microorganisms through a two-stage MS feature dereplication strategy.</title>
        <authorList>
            <person name="Zhang R."/>
        </authorList>
    </citation>
    <scope>NUCLEOTIDE SEQUENCE [LARGE SCALE GENOMIC DNA]</scope>
    <source>
        <strain evidence="1 2">18930</strain>
    </source>
</reference>
<dbReference type="PANTHER" id="PTHR13061:SF29">
    <property type="entry name" value="GAMMA CARBONIC ANHYDRASE-LIKE 1, MITOCHONDRIAL-RELATED"/>
    <property type="match status" value="1"/>
</dbReference>
<keyword evidence="2" id="KW-1185">Reference proteome</keyword>
<dbReference type="SUPFAM" id="SSF51161">
    <property type="entry name" value="Trimeric LpxA-like enzymes"/>
    <property type="match status" value="1"/>
</dbReference>
<dbReference type="Pfam" id="PF00132">
    <property type="entry name" value="Hexapep"/>
    <property type="match status" value="1"/>
</dbReference>
<dbReference type="InterPro" id="IPR047324">
    <property type="entry name" value="LbH_gamma_CA-like"/>
</dbReference>
<dbReference type="InterPro" id="IPR001451">
    <property type="entry name" value="Hexapep"/>
</dbReference>
<gene>
    <name evidence="1" type="ORF">WDS16_20275</name>
</gene>
<sequence>MTDDRTTAGPLWALEGGSPTVDPEAWVAPTATVVGRVRVEASSGIWYGAVVRAEFEDITIGEGSNLQDGVAAHVDPGFPLTVGKNVSVGHNAVLHGCTIGDGSLVGMGAIVMNGAVIGEGSLVAAGALVLEGTQVPPRSLVAGVPAKIRRELTEDEVSHNGLNAAVYRELLKQHRSAKPVQ</sequence>
<dbReference type="InterPro" id="IPR050484">
    <property type="entry name" value="Transf_Hexapept/Carb_Anhydrase"/>
</dbReference>
<accession>A0ABZ2PIG6</accession>
<dbReference type="CDD" id="cd04645">
    <property type="entry name" value="LbH_gamma_CA_like"/>
    <property type="match status" value="1"/>
</dbReference>
<proteinExistence type="predicted"/>
<evidence type="ECO:0000313" key="1">
    <source>
        <dbReference type="EMBL" id="WXG67556.1"/>
    </source>
</evidence>
<dbReference type="EMBL" id="CP147846">
    <property type="protein sequence ID" value="WXG67556.1"/>
    <property type="molecule type" value="Genomic_DNA"/>
</dbReference>
<dbReference type="RefSeq" id="WP_338887182.1">
    <property type="nucleotide sequence ID" value="NZ_CP147846.1"/>
</dbReference>
<evidence type="ECO:0000313" key="2">
    <source>
        <dbReference type="Proteomes" id="UP001432000"/>
    </source>
</evidence>
<protein>
    <submittedName>
        <fullName evidence="1">Gamma carbonic anhydrase family protein</fullName>
    </submittedName>
</protein>
<dbReference type="InterPro" id="IPR011004">
    <property type="entry name" value="Trimer_LpxA-like_sf"/>
</dbReference>
<dbReference type="Proteomes" id="UP001432000">
    <property type="component" value="Chromosome"/>
</dbReference>